<dbReference type="EMBL" id="JASNGB010000039">
    <property type="protein sequence ID" value="MDL2343788.1"/>
    <property type="molecule type" value="Genomic_DNA"/>
</dbReference>
<proteinExistence type="predicted"/>
<accession>A0ABT7JH36</accession>
<evidence type="ECO:0008006" key="3">
    <source>
        <dbReference type="Google" id="ProtNLM"/>
    </source>
</evidence>
<protein>
    <recommendedName>
        <fullName evidence="3">WD40 repeat domain-containing protein</fullName>
    </recommendedName>
</protein>
<dbReference type="Gene3D" id="2.130.10.10">
    <property type="entry name" value="YVTN repeat-like/Quinoprotein amine dehydrogenase"/>
    <property type="match status" value="1"/>
</dbReference>
<dbReference type="RefSeq" id="WP_285522384.1">
    <property type="nucleotide sequence ID" value="NZ_JASNGB010000039.1"/>
</dbReference>
<comment type="caution">
    <text evidence="1">The sequence shown here is derived from an EMBL/GenBank/DDBJ whole genome shotgun (WGS) entry which is preliminary data.</text>
</comment>
<name>A0ABT7JH36_9DEIO</name>
<gene>
    <name evidence="1" type="ORF">QOL99_06460</name>
</gene>
<reference evidence="1 2" key="1">
    <citation type="submission" date="2023-05" db="EMBL/GenBank/DDBJ databases">
        <authorList>
            <person name="Gao F."/>
        </authorList>
    </citation>
    <scope>NUCLEOTIDE SEQUENCE [LARGE SCALE GENOMIC DNA]</scope>
    <source>
        <strain evidence="1 2">MIMF12</strain>
    </source>
</reference>
<dbReference type="InterPro" id="IPR015943">
    <property type="entry name" value="WD40/YVTN_repeat-like_dom_sf"/>
</dbReference>
<evidence type="ECO:0000313" key="1">
    <source>
        <dbReference type="EMBL" id="MDL2343788.1"/>
    </source>
</evidence>
<dbReference type="SUPFAM" id="SSF69322">
    <property type="entry name" value="Tricorn protease domain 2"/>
    <property type="match status" value="1"/>
</dbReference>
<evidence type="ECO:0000313" key="2">
    <source>
        <dbReference type="Proteomes" id="UP001302059"/>
    </source>
</evidence>
<dbReference type="Proteomes" id="UP001302059">
    <property type="component" value="Unassembled WGS sequence"/>
</dbReference>
<sequence length="566" mass="60824">MPGAKADYGPRLLLDGYRADGGALTGPFIRVRGYKKGTPYQTAYTLRADGRAVLGDICASSQNHLVGCAAGYGVTVLPPQKGRATLRLSGREGPVSDITLPAGQVLDVEPSPDGTRVAALRTVEKRAYERDAVLYLDIATRDGKVLSRQVLGSFGVRRDGEPQVRWVDAGRLLTATPRTTSVTYSASGHQVSLWSLSGQGPRWIVGRGELRDAVPSPDGTLFLTVRDGSVPEVRRVSDGAFVRPLGTAVTASVPWPGGSALLALDTGDGQGELRVVRPGSQGRRLGGPGLEGVTGLAVSPDGQFIAAARSESVAVLDRAGRTLHTFALPENVYRTELGFSGPRTLFARLESGGDDGQGRTWDAVTGRLLSQEVNARPVGTMQLRTEVRQRPGGGSQSRLGVTDQRGRVVWQEAWRSTSRPYLLPSPDGRAVVRGVARPIKGVAYRSDLYLYRLDPRTGRADPGLALRVGDLRDVYRGLRLLDYARDRRHVLLYEASGDGCGAAFYGLRLADLEARREVKLPPALTTGLTRLTGCGYPTPWPTAAFTPEGTGLLVRDGNALDWWRLQ</sequence>
<keyword evidence="2" id="KW-1185">Reference proteome</keyword>
<organism evidence="1 2">
    <name type="scientific">Deinococcus rhizophilus</name>
    <dbReference type="NCBI Taxonomy" id="3049544"/>
    <lineage>
        <taxon>Bacteria</taxon>
        <taxon>Thermotogati</taxon>
        <taxon>Deinococcota</taxon>
        <taxon>Deinococci</taxon>
        <taxon>Deinococcales</taxon>
        <taxon>Deinococcaceae</taxon>
        <taxon>Deinococcus</taxon>
    </lineage>
</organism>